<comment type="caution">
    <text evidence="2">The sequence shown here is derived from an EMBL/GenBank/DDBJ whole genome shotgun (WGS) entry which is preliminary data.</text>
</comment>
<name>A0A7Y6BY19_9BACL</name>
<evidence type="ECO:0008006" key="4">
    <source>
        <dbReference type="Google" id="ProtNLM"/>
    </source>
</evidence>
<dbReference type="Proteomes" id="UP000526125">
    <property type="component" value="Unassembled WGS sequence"/>
</dbReference>
<organism evidence="2 3">
    <name type="scientific">Paenibacillus xylanilyticus</name>
    <dbReference type="NCBI Taxonomy" id="248903"/>
    <lineage>
        <taxon>Bacteria</taxon>
        <taxon>Bacillati</taxon>
        <taxon>Bacillota</taxon>
        <taxon>Bacilli</taxon>
        <taxon>Bacillales</taxon>
        <taxon>Paenibacillaceae</taxon>
        <taxon>Paenibacillus</taxon>
    </lineage>
</organism>
<protein>
    <recommendedName>
        <fullName evidence="4">LPS export ABC transporter periplasmic protein LptC</fullName>
    </recommendedName>
</protein>
<dbReference type="EMBL" id="JABMCB010000190">
    <property type="protein sequence ID" value="NUU77054.1"/>
    <property type="molecule type" value="Genomic_DNA"/>
</dbReference>
<sequence>MMRVYFILLMCIVLLGCSNTLSGDAQPDHIQKEDGGPVIATKQLGEYMLRFAIQKSDDHTFTFQPGLKYVGNDVSHVILHSKQVFAVDIQVSGETILPPRTTTSEGLTTNLTNEEWYTEQVEITLTRAQIQKLTESEGTIVLNAYFQSEQSGFVDEKRMILNASQVLLENKE</sequence>
<evidence type="ECO:0000313" key="2">
    <source>
        <dbReference type="EMBL" id="NUU77054.1"/>
    </source>
</evidence>
<reference evidence="2 3" key="1">
    <citation type="submission" date="2020-05" db="EMBL/GenBank/DDBJ databases">
        <title>Genome Sequencing of Type Strains.</title>
        <authorList>
            <person name="Lemaire J.F."/>
            <person name="Inderbitzin P."/>
            <person name="Gregorio O.A."/>
            <person name="Collins S.B."/>
            <person name="Wespe N."/>
            <person name="Knight-Connoni V."/>
        </authorList>
    </citation>
    <scope>NUCLEOTIDE SEQUENCE [LARGE SCALE GENOMIC DNA]</scope>
    <source>
        <strain evidence="2 3">LMG 21957</strain>
    </source>
</reference>
<evidence type="ECO:0000313" key="3">
    <source>
        <dbReference type="Proteomes" id="UP000526125"/>
    </source>
</evidence>
<dbReference type="PROSITE" id="PS51257">
    <property type="entry name" value="PROKAR_LIPOPROTEIN"/>
    <property type="match status" value="1"/>
</dbReference>
<evidence type="ECO:0000256" key="1">
    <source>
        <dbReference type="SAM" id="SignalP"/>
    </source>
</evidence>
<feature type="chain" id="PRO_5039104850" description="LPS export ABC transporter periplasmic protein LptC" evidence="1">
    <location>
        <begin position="23"/>
        <end position="172"/>
    </location>
</feature>
<dbReference type="AlphaFoldDB" id="A0A7Y6BY19"/>
<keyword evidence="3" id="KW-1185">Reference proteome</keyword>
<gene>
    <name evidence="2" type="ORF">HP552_17720</name>
</gene>
<proteinExistence type="predicted"/>
<feature type="signal peptide" evidence="1">
    <location>
        <begin position="1"/>
        <end position="22"/>
    </location>
</feature>
<dbReference type="RefSeq" id="WP_175396730.1">
    <property type="nucleotide sequence ID" value="NZ_JABMCB010000190.1"/>
</dbReference>
<accession>A0A7Y6BY19</accession>
<keyword evidence="1" id="KW-0732">Signal</keyword>